<feature type="domain" description="CHRD" evidence="4">
    <location>
        <begin position="151"/>
        <end position="299"/>
    </location>
</feature>
<dbReference type="GO" id="GO:0009055">
    <property type="term" value="F:electron transfer activity"/>
    <property type="evidence" value="ECO:0007669"/>
    <property type="project" value="InterPro"/>
</dbReference>
<evidence type="ECO:0000256" key="3">
    <source>
        <dbReference type="SAM" id="MobiDB-lite"/>
    </source>
</evidence>
<dbReference type="NCBIfam" id="TIGR01409">
    <property type="entry name" value="TAT_signal_seq"/>
    <property type="match status" value="1"/>
</dbReference>
<dbReference type="PROSITE" id="PS50933">
    <property type="entry name" value="CHRD"/>
    <property type="match status" value="1"/>
</dbReference>
<comment type="caution">
    <text evidence="5">The sequence shown here is derived from an EMBL/GenBank/DDBJ whole genome shotgun (WGS) entry which is preliminary data.</text>
</comment>
<proteinExistence type="predicted"/>
<dbReference type="PROSITE" id="PS51318">
    <property type="entry name" value="TAT"/>
    <property type="match status" value="1"/>
</dbReference>
<dbReference type="InterPro" id="IPR010895">
    <property type="entry name" value="CHRD"/>
</dbReference>
<accession>A0AAW4P7P5</accession>
<dbReference type="GO" id="GO:0005507">
    <property type="term" value="F:copper ion binding"/>
    <property type="evidence" value="ECO:0007669"/>
    <property type="project" value="InterPro"/>
</dbReference>
<dbReference type="InterPro" id="IPR008972">
    <property type="entry name" value="Cupredoxin"/>
</dbReference>
<dbReference type="Pfam" id="PF07452">
    <property type="entry name" value="CHRD"/>
    <property type="match status" value="1"/>
</dbReference>
<evidence type="ECO:0000313" key="6">
    <source>
        <dbReference type="Proteomes" id="UP001430455"/>
    </source>
</evidence>
<dbReference type="InterPro" id="IPR000923">
    <property type="entry name" value="BlueCu_1"/>
</dbReference>
<dbReference type="SUPFAM" id="SSF49503">
    <property type="entry name" value="Cupredoxins"/>
    <property type="match status" value="1"/>
</dbReference>
<dbReference type="Proteomes" id="UP001430455">
    <property type="component" value="Unassembled WGS sequence"/>
</dbReference>
<keyword evidence="2" id="KW-0186">Copper</keyword>
<evidence type="ECO:0000256" key="1">
    <source>
        <dbReference type="ARBA" id="ARBA00022723"/>
    </source>
</evidence>
<dbReference type="Pfam" id="PF00127">
    <property type="entry name" value="Copper-bind"/>
    <property type="match status" value="1"/>
</dbReference>
<evidence type="ECO:0000259" key="4">
    <source>
        <dbReference type="PROSITE" id="PS50933"/>
    </source>
</evidence>
<dbReference type="Gene3D" id="2.60.40.420">
    <property type="entry name" value="Cupredoxins - blue copper proteins"/>
    <property type="match status" value="1"/>
</dbReference>
<dbReference type="SMART" id="SM00754">
    <property type="entry name" value="CHRD"/>
    <property type="match status" value="1"/>
</dbReference>
<keyword evidence="6" id="KW-1185">Reference proteome</keyword>
<gene>
    <name evidence="5" type="ORF">EGH23_03305</name>
</gene>
<dbReference type="InterPro" id="IPR006311">
    <property type="entry name" value="TAT_signal"/>
</dbReference>
<dbReference type="AlphaFoldDB" id="A0AAW4P7P5"/>
<evidence type="ECO:0000313" key="5">
    <source>
        <dbReference type="EMBL" id="MBX0293909.1"/>
    </source>
</evidence>
<feature type="region of interest" description="Disordered" evidence="3">
    <location>
        <begin position="44"/>
        <end position="64"/>
    </location>
</feature>
<keyword evidence="1" id="KW-0479">Metal-binding</keyword>
<dbReference type="RefSeq" id="WP_220578598.1">
    <property type="nucleotide sequence ID" value="NZ_RKLT01000001.1"/>
</dbReference>
<dbReference type="EMBL" id="RKLT01000001">
    <property type="protein sequence ID" value="MBX0293909.1"/>
    <property type="molecule type" value="Genomic_DNA"/>
</dbReference>
<dbReference type="InterPro" id="IPR019546">
    <property type="entry name" value="TAT_signal_bac_arc"/>
</dbReference>
<evidence type="ECO:0000256" key="2">
    <source>
        <dbReference type="ARBA" id="ARBA00023008"/>
    </source>
</evidence>
<protein>
    <submittedName>
        <fullName evidence="5">CHRD domain-containing protein</fullName>
    </submittedName>
</protein>
<name>A0AAW4P7P5_9EURY</name>
<sequence length="433" mass="44822">MDDKSSIGGDLDSSRRTFLRLVAATGALAGTSATALAQTQPISLDGSRDGWVGRSPASISGTQNPTLQLRAGETYTLTWTNIDGRPHNFVITDGSGSEIFRTDILMTEGETQTVEIEATEAMQTYYCEVHPNSMRGTISTGNSGGNSALQVSEAFSAGRLSGTQERPDPVETAAAGATLLGLDQDGTELHYSLLVADIDAATQAHIHLGAADENGPPVAFLFGAQDEQGAFTGPLDSGISGTGVFGRGSITDENLVGPLAGESLDALLSRLRDGTAYVNVHTEQNPAGEIRGQIQSADSVRVALREQVDASLSTGQGLTTTTQATLDVSAGGQQAAPNAGQSGSRSGAIDISYEGTVGPGNRITITATIDGDPVTNADVYVKDGNGDRRLVGQTDQDGQFVVVVPATGDKAGELNVQVRKGELEGELEVENGR</sequence>
<reference evidence="5 6" key="1">
    <citation type="submission" date="2021-06" db="EMBL/GenBank/DDBJ databases">
        <title>Halomicroarcula sp. a new haloarchaeum isolated from saline soil.</title>
        <authorList>
            <person name="Duran-Viseras A."/>
            <person name="Sanchez-Porro C."/>
            <person name="Ventosa A."/>
        </authorList>
    </citation>
    <scope>NUCLEOTIDE SEQUENCE [LARGE SCALE GENOMIC DNA]</scope>
    <source>
        <strain evidence="5 6">F27</strain>
    </source>
</reference>
<organism evidence="5 6">
    <name type="scientific">Haloarcula nitratireducens</name>
    <dbReference type="NCBI Taxonomy" id="2487749"/>
    <lineage>
        <taxon>Archaea</taxon>
        <taxon>Methanobacteriati</taxon>
        <taxon>Methanobacteriota</taxon>
        <taxon>Stenosarchaea group</taxon>
        <taxon>Halobacteria</taxon>
        <taxon>Halobacteriales</taxon>
        <taxon>Haloarculaceae</taxon>
        <taxon>Haloarcula</taxon>
    </lineage>
</organism>